<dbReference type="PIRSF" id="PIRSF000337">
    <property type="entry name" value="NTA_MOA"/>
    <property type="match status" value="1"/>
</dbReference>
<dbReference type="RefSeq" id="WP_390357882.1">
    <property type="nucleotide sequence ID" value="NZ_JBHUIZ010000017.1"/>
</dbReference>
<dbReference type="Pfam" id="PF00296">
    <property type="entry name" value="Bac_luciferase"/>
    <property type="match status" value="1"/>
</dbReference>
<evidence type="ECO:0000256" key="3">
    <source>
        <dbReference type="ARBA" id="ARBA00023002"/>
    </source>
</evidence>
<dbReference type="CDD" id="cd01095">
    <property type="entry name" value="Nitrilotriacetate_monoxgenase"/>
    <property type="match status" value="1"/>
</dbReference>
<dbReference type="PANTHER" id="PTHR30011:SF16">
    <property type="entry name" value="C2H2 FINGER DOMAIN TRANSCRIPTION FACTOR (EUROFUNG)-RELATED"/>
    <property type="match status" value="1"/>
</dbReference>
<comment type="similarity">
    <text evidence="5">Belongs to the NtaA/SnaA/DszA monooxygenase family.</text>
</comment>
<reference evidence="7 8" key="1">
    <citation type="submission" date="2023-10" db="EMBL/GenBank/DDBJ databases">
        <title>Virgibacillus halophilus 5B73C genome.</title>
        <authorList>
            <person name="Miliotis G."/>
            <person name="Sengupta P."/>
            <person name="Hameed A."/>
            <person name="Chuvochina M."/>
            <person name="Mcdonagh F."/>
            <person name="Simpson A.C."/>
            <person name="Singh N.K."/>
            <person name="Rekha P.D."/>
            <person name="Raman K."/>
            <person name="Hugenholtz P."/>
            <person name="Venkateswaran K."/>
        </authorList>
    </citation>
    <scope>NUCLEOTIDE SEQUENCE [LARGE SCALE GENOMIC DNA]</scope>
    <source>
        <strain evidence="7 8">5B73C</strain>
    </source>
</reference>
<dbReference type="NCBIfam" id="TIGR03860">
    <property type="entry name" value="FMN_nitrolo"/>
    <property type="match status" value="1"/>
</dbReference>
<keyword evidence="1" id="KW-0285">Flavoprotein</keyword>
<dbReference type="InterPro" id="IPR016215">
    <property type="entry name" value="NTA_MOA"/>
</dbReference>
<evidence type="ECO:0000256" key="5">
    <source>
        <dbReference type="ARBA" id="ARBA00033748"/>
    </source>
</evidence>
<keyword evidence="4" id="KW-0503">Monooxygenase</keyword>
<evidence type="ECO:0000256" key="1">
    <source>
        <dbReference type="ARBA" id="ARBA00022630"/>
    </source>
</evidence>
<organism evidence="7 8">
    <name type="scientific">Tigheibacillus halophilus</name>
    <dbReference type="NCBI Taxonomy" id="361280"/>
    <lineage>
        <taxon>Bacteria</taxon>
        <taxon>Bacillati</taxon>
        <taxon>Bacillota</taxon>
        <taxon>Bacilli</taxon>
        <taxon>Bacillales</taxon>
        <taxon>Bacillaceae</taxon>
        <taxon>Tigheibacillus</taxon>
    </lineage>
</organism>
<gene>
    <name evidence="7" type="ORF">RWE15_00610</name>
</gene>
<dbReference type="EMBL" id="JAWDIP010000003">
    <property type="protein sequence ID" value="MDY0393207.1"/>
    <property type="molecule type" value="Genomic_DNA"/>
</dbReference>
<protein>
    <submittedName>
        <fullName evidence="7">LLM class flavin-dependent oxidoreductase</fullName>
        <ecNumber evidence="7">1.-.-.-</ecNumber>
    </submittedName>
</protein>
<dbReference type="InterPro" id="IPR051260">
    <property type="entry name" value="Diverse_substr_monoxygenases"/>
</dbReference>
<dbReference type="PANTHER" id="PTHR30011">
    <property type="entry name" value="ALKANESULFONATE MONOOXYGENASE-RELATED"/>
    <property type="match status" value="1"/>
</dbReference>
<dbReference type="SUPFAM" id="SSF51679">
    <property type="entry name" value="Bacterial luciferase-like"/>
    <property type="match status" value="1"/>
</dbReference>
<evidence type="ECO:0000259" key="6">
    <source>
        <dbReference type="Pfam" id="PF00296"/>
    </source>
</evidence>
<dbReference type="EC" id="1.-.-.-" evidence="7"/>
<dbReference type="GO" id="GO:0016491">
    <property type="term" value="F:oxidoreductase activity"/>
    <property type="evidence" value="ECO:0007669"/>
    <property type="project" value="UniProtKB-KW"/>
</dbReference>
<dbReference type="Gene3D" id="3.20.20.30">
    <property type="entry name" value="Luciferase-like domain"/>
    <property type="match status" value="1"/>
</dbReference>
<keyword evidence="2" id="KW-0288">FMN</keyword>
<evidence type="ECO:0000256" key="2">
    <source>
        <dbReference type="ARBA" id="ARBA00022643"/>
    </source>
</evidence>
<dbReference type="InterPro" id="IPR036661">
    <property type="entry name" value="Luciferase-like_sf"/>
</dbReference>
<keyword evidence="3 7" id="KW-0560">Oxidoreductase</keyword>
<sequence>MMTKQIHLNGFIQHSPSPHSTGLWKHPKDQGTNHHRISYWTEAAQILEKGKFDAMFIADVLGTYSVYQNSFKPAAQHAVQFPAHDPVLPISAMAAVTENLGFAVTISATYAQPYALARQLSTLDHLSKGRIAWNIVTSYLESEATNLGLPQRLPHDLRYDRADEFLEVVYKLWEQSWEDGAIILDQESDTFADPEKIHAIHHEGEFFHVPGPHLVEPSPQRTPVLFQAGASPRGRDFAAKHAEGVFIKNHSLEAVKAYTADLRQRTRRQGRQPEDIKIFPMILPIVGSTEKEAYEKYEELTNHVSYEGTLALLSGHTGIDFSTYDPNQYIEEMKTEAVQGNLDLYAKDPKKRWTLQEAVKNHGLGNGTVKFIGTPEQIADQIEQWADEGDADGFNIAQAYSPGTFQEFVDHVVPELQKRGIYRTEYEAGTLRENLYGKGSVHLPSSHPAKKTRISTGNKTLTTIRES</sequence>
<dbReference type="InterPro" id="IPR011251">
    <property type="entry name" value="Luciferase-like_dom"/>
</dbReference>
<keyword evidence="8" id="KW-1185">Reference proteome</keyword>
<accession>A0ABU5C1M2</accession>
<comment type="caution">
    <text evidence="7">The sequence shown here is derived from an EMBL/GenBank/DDBJ whole genome shotgun (WGS) entry which is preliminary data.</text>
</comment>
<name>A0ABU5C1M2_9BACI</name>
<feature type="domain" description="Luciferase-like" evidence="6">
    <location>
        <begin position="24"/>
        <end position="389"/>
    </location>
</feature>
<dbReference type="Proteomes" id="UP001281447">
    <property type="component" value="Unassembled WGS sequence"/>
</dbReference>
<evidence type="ECO:0000313" key="8">
    <source>
        <dbReference type="Proteomes" id="UP001281447"/>
    </source>
</evidence>
<evidence type="ECO:0000313" key="7">
    <source>
        <dbReference type="EMBL" id="MDY0393207.1"/>
    </source>
</evidence>
<evidence type="ECO:0000256" key="4">
    <source>
        <dbReference type="ARBA" id="ARBA00023033"/>
    </source>
</evidence>
<proteinExistence type="inferred from homology"/>